<proteinExistence type="predicted"/>
<protein>
    <submittedName>
        <fullName evidence="4">Chlorite dismutase</fullName>
    </submittedName>
</protein>
<gene>
    <name evidence="4" type="ORF">D1868_09190</name>
</gene>
<keyword evidence="2" id="KW-0479">Metal-binding</keyword>
<organism evidence="4 5">
    <name type="scientific">Stygiolobus azoricus</name>
    <dbReference type="NCBI Taxonomy" id="41675"/>
    <lineage>
        <taxon>Archaea</taxon>
        <taxon>Thermoproteota</taxon>
        <taxon>Thermoprotei</taxon>
        <taxon>Sulfolobales</taxon>
        <taxon>Sulfolobaceae</taxon>
        <taxon>Stygiolobus</taxon>
    </lineage>
</organism>
<dbReference type="RefSeq" id="WP_156007590.1">
    <property type="nucleotide sequence ID" value="NZ_CP045483.1"/>
</dbReference>
<dbReference type="SUPFAM" id="SSF54909">
    <property type="entry name" value="Dimeric alpha+beta barrel"/>
    <property type="match status" value="1"/>
</dbReference>
<dbReference type="OrthoDB" id="8690at2157"/>
<accession>A0A650CQL7</accession>
<evidence type="ECO:0000313" key="4">
    <source>
        <dbReference type="EMBL" id="QGR20141.1"/>
    </source>
</evidence>
<dbReference type="Gene3D" id="3.30.70.1030">
    <property type="entry name" value="Apc35880, domain 1"/>
    <property type="match status" value="1"/>
</dbReference>
<keyword evidence="5" id="KW-1185">Reference proteome</keyword>
<evidence type="ECO:0000256" key="2">
    <source>
        <dbReference type="ARBA" id="ARBA00022723"/>
    </source>
</evidence>
<keyword evidence="1" id="KW-0349">Heme</keyword>
<dbReference type="GO" id="GO:0046872">
    <property type="term" value="F:metal ion binding"/>
    <property type="evidence" value="ECO:0007669"/>
    <property type="project" value="UniProtKB-KW"/>
</dbReference>
<dbReference type="AlphaFoldDB" id="A0A650CQL7"/>
<keyword evidence="3" id="KW-0408">Iron</keyword>
<dbReference type="EMBL" id="CP045483">
    <property type="protein sequence ID" value="QGR20141.1"/>
    <property type="molecule type" value="Genomic_DNA"/>
</dbReference>
<reference evidence="4 5" key="1">
    <citation type="submission" date="2019-10" db="EMBL/GenBank/DDBJ databases">
        <title>Genome Sequences from Six Type Strain Members of the Archaeal Family Sulfolobaceae: Acidianus ambivalens, Acidianus infernus, Metallosphaera prunae, Stygiolobus azoricus, Sulfolobus metallicus, and Sulfurisphaera ohwakuensis.</title>
        <authorList>
            <person name="Counts J.A."/>
            <person name="Kelly R.M."/>
        </authorList>
    </citation>
    <scope>NUCLEOTIDE SEQUENCE [LARGE SCALE GENOMIC DNA]</scope>
    <source>
        <strain evidence="4 5">FC6</strain>
    </source>
</reference>
<dbReference type="Proteomes" id="UP000423396">
    <property type="component" value="Chromosome"/>
</dbReference>
<dbReference type="PANTHER" id="PTHR36843:SF1">
    <property type="entry name" value="COPROHEME DECARBOXYLASE"/>
    <property type="match status" value="1"/>
</dbReference>
<dbReference type="GO" id="GO:0016491">
    <property type="term" value="F:oxidoreductase activity"/>
    <property type="evidence" value="ECO:0007669"/>
    <property type="project" value="InterPro"/>
</dbReference>
<dbReference type="KEGG" id="sazo:D1868_09190"/>
<name>A0A650CQL7_9CREN</name>
<evidence type="ECO:0000256" key="3">
    <source>
        <dbReference type="ARBA" id="ARBA00023004"/>
    </source>
</evidence>
<dbReference type="PANTHER" id="PTHR36843">
    <property type="entry name" value="HEME-DEPENDENT PEROXIDASE YWFI-RELATED"/>
    <property type="match status" value="1"/>
</dbReference>
<dbReference type="GeneID" id="42799242"/>
<dbReference type="Pfam" id="PF06778">
    <property type="entry name" value="Chlor_dismutase"/>
    <property type="match status" value="1"/>
</dbReference>
<evidence type="ECO:0000256" key="1">
    <source>
        <dbReference type="ARBA" id="ARBA00022617"/>
    </source>
</evidence>
<dbReference type="GO" id="GO:0020037">
    <property type="term" value="F:heme binding"/>
    <property type="evidence" value="ECO:0007669"/>
    <property type="project" value="InterPro"/>
</dbReference>
<dbReference type="InterPro" id="IPR010644">
    <property type="entry name" value="ChdC/CLD"/>
</dbReference>
<dbReference type="InterPro" id="IPR011008">
    <property type="entry name" value="Dimeric_a/b-barrel"/>
</dbReference>
<sequence length="226" mass="26655">MSPNSQQGVYMYVISLKFSSKWWELSKSQKLQILSTIEETEKSYRDRLGSLKRYNSLRDNGDLIYWVADVETSLLNEFRYSLASSSSGLLIPTLTFFSYFKPSPYTGNTSVEILKYLRQEPLRYFVAYPMKKTVDWYLLPFEERKEIMDEHIRVARTHPDNKGIRSYTTYSFGIGDYEFVVIYEIPELDKWINVVEKLREVRARKWVAFEEPIIVGELGSPDIFLK</sequence>
<evidence type="ECO:0000313" key="5">
    <source>
        <dbReference type="Proteomes" id="UP000423396"/>
    </source>
</evidence>